<evidence type="ECO:0000256" key="2">
    <source>
        <dbReference type="ARBA" id="ARBA00022553"/>
    </source>
</evidence>
<dbReference type="Proteomes" id="UP000275408">
    <property type="component" value="Unassembled WGS sequence"/>
</dbReference>
<dbReference type="Pfam" id="PF16739">
    <property type="entry name" value="CARD_2"/>
    <property type="match status" value="2"/>
</dbReference>
<dbReference type="OrthoDB" id="416741at2759"/>
<keyword evidence="3" id="KW-0399">Innate immunity</keyword>
<dbReference type="GO" id="GO:0045087">
    <property type="term" value="P:innate immune response"/>
    <property type="evidence" value="ECO:0007669"/>
    <property type="project" value="UniProtKB-KW"/>
</dbReference>
<keyword evidence="5" id="KW-0391">Immunity</keyword>
<accession>A0A3M6UZJ9</accession>
<keyword evidence="8" id="KW-1185">Reference proteome</keyword>
<dbReference type="InterPro" id="IPR031964">
    <property type="entry name" value="CARD_dom"/>
</dbReference>
<dbReference type="InterPro" id="IPR011029">
    <property type="entry name" value="DEATH-like_dom_sf"/>
</dbReference>
<dbReference type="AlphaFoldDB" id="A0A3M6UZJ9"/>
<sequence length="334" mass="38303">MTIPEATWIDLLDERTPHLIEEVAPTKLLQYLNLPKWDKEKITCEERNEGPAYATATLLEKLKKQNGPEGQKTFDALVRALRNIGNQQSALLLDPHFKVPSALEEIEGENCSRLGILGTAAEIGVRIRLMNEETKKYCEKLENEIWIKFQDIRSESTLQLRNQLHALIMAIPETAWIHLLDERAPHLIEEVAPTKLLPYLNLPKWDKENIVCDERNLGPAYATSTLLDKLKRRNGPEGWRTFDALVRALRNVGNQQSALLLDPHFKVPSASEEIEDENCSRLGILGTAAEIGVRIRLVDEETKKYCEKLESEIWRKFQDTRSESTLELRNKLHE</sequence>
<evidence type="ECO:0000256" key="1">
    <source>
        <dbReference type="ARBA" id="ARBA00022499"/>
    </source>
</evidence>
<feature type="domain" description="Caspase recruitment" evidence="6">
    <location>
        <begin position="178"/>
        <end position="260"/>
    </location>
</feature>
<evidence type="ECO:0000256" key="3">
    <source>
        <dbReference type="ARBA" id="ARBA00022588"/>
    </source>
</evidence>
<reference evidence="7 8" key="1">
    <citation type="journal article" date="2018" name="Sci. Rep.">
        <title>Comparative analysis of the Pocillopora damicornis genome highlights role of immune system in coral evolution.</title>
        <authorList>
            <person name="Cunning R."/>
            <person name="Bay R.A."/>
            <person name="Gillette P."/>
            <person name="Baker A.C."/>
            <person name="Traylor-Knowles N."/>
        </authorList>
    </citation>
    <scope>NUCLEOTIDE SEQUENCE [LARGE SCALE GENOMIC DNA]</scope>
    <source>
        <strain evidence="7">RSMAS</strain>
        <tissue evidence="7">Whole animal</tissue>
    </source>
</reference>
<name>A0A3M6UZJ9_POCDA</name>
<keyword evidence="1" id="KW-1017">Isopeptide bond</keyword>
<dbReference type="EMBL" id="RCHS01000399">
    <property type="protein sequence ID" value="RMX59116.1"/>
    <property type="molecule type" value="Genomic_DNA"/>
</dbReference>
<feature type="domain" description="Caspase recruitment" evidence="6">
    <location>
        <begin position="11"/>
        <end position="91"/>
    </location>
</feature>
<comment type="caution">
    <text evidence="7">The sequence shown here is derived from an EMBL/GenBank/DDBJ whole genome shotgun (WGS) entry which is preliminary data.</text>
</comment>
<organism evidence="7 8">
    <name type="scientific">Pocillopora damicornis</name>
    <name type="common">Cauliflower coral</name>
    <name type="synonym">Millepora damicornis</name>
    <dbReference type="NCBI Taxonomy" id="46731"/>
    <lineage>
        <taxon>Eukaryota</taxon>
        <taxon>Metazoa</taxon>
        <taxon>Cnidaria</taxon>
        <taxon>Anthozoa</taxon>
        <taxon>Hexacorallia</taxon>
        <taxon>Scleractinia</taxon>
        <taxon>Astrocoeniina</taxon>
        <taxon>Pocilloporidae</taxon>
        <taxon>Pocillopora</taxon>
    </lineage>
</organism>
<evidence type="ECO:0000259" key="6">
    <source>
        <dbReference type="Pfam" id="PF16739"/>
    </source>
</evidence>
<evidence type="ECO:0000313" key="7">
    <source>
        <dbReference type="EMBL" id="RMX59116.1"/>
    </source>
</evidence>
<protein>
    <recommendedName>
        <fullName evidence="6">Caspase recruitment domain-containing protein</fullName>
    </recommendedName>
</protein>
<evidence type="ECO:0000313" key="8">
    <source>
        <dbReference type="Proteomes" id="UP000275408"/>
    </source>
</evidence>
<dbReference type="GO" id="GO:0005737">
    <property type="term" value="C:cytoplasm"/>
    <property type="evidence" value="ECO:0007669"/>
    <property type="project" value="UniProtKB-ARBA"/>
</dbReference>
<dbReference type="Gene3D" id="1.10.533.10">
    <property type="entry name" value="Death Domain, Fas"/>
    <property type="match status" value="2"/>
</dbReference>
<feature type="non-terminal residue" evidence="7">
    <location>
        <position position="334"/>
    </location>
</feature>
<evidence type="ECO:0000256" key="5">
    <source>
        <dbReference type="ARBA" id="ARBA00022859"/>
    </source>
</evidence>
<keyword evidence="2" id="KW-0597">Phosphoprotein</keyword>
<gene>
    <name evidence="7" type="ORF">pdam_00009773</name>
</gene>
<keyword evidence="4" id="KW-0832">Ubl conjugation</keyword>
<evidence type="ECO:0000256" key="4">
    <source>
        <dbReference type="ARBA" id="ARBA00022843"/>
    </source>
</evidence>
<proteinExistence type="predicted"/>